<name>A0ABS4PDS7_9GAMM</name>
<accession>A0ABS4PDS7</accession>
<evidence type="ECO:0000313" key="2">
    <source>
        <dbReference type="Proteomes" id="UP001195624"/>
    </source>
</evidence>
<evidence type="ECO:0000313" key="1">
    <source>
        <dbReference type="EMBL" id="MBP2170290.1"/>
    </source>
</evidence>
<reference evidence="2" key="1">
    <citation type="submission" date="2023-07" db="EMBL/GenBank/DDBJ databases">
        <title>Genome mining of underrepresented organisms for secondary metabolites.</title>
        <authorList>
            <person name="D'Agostino P.M."/>
        </authorList>
    </citation>
    <scope>NUCLEOTIDE SEQUENCE [LARGE SCALE GENOMIC DNA]</scope>
    <source>
        <strain evidence="2">WS4403</strain>
    </source>
</reference>
<keyword evidence="2" id="KW-1185">Reference proteome</keyword>
<dbReference type="Proteomes" id="UP001195624">
    <property type="component" value="Unassembled WGS sequence"/>
</dbReference>
<dbReference type="RefSeq" id="WP_017799285.1">
    <property type="nucleotide sequence ID" value="NZ_JAGGMQ010000001.1"/>
</dbReference>
<dbReference type="GO" id="GO:0000428">
    <property type="term" value="C:DNA-directed RNA polymerase complex"/>
    <property type="evidence" value="ECO:0007669"/>
    <property type="project" value="UniProtKB-KW"/>
</dbReference>
<keyword evidence="1" id="KW-0804">Transcription</keyword>
<gene>
    <name evidence="1" type="ORF">J2125_003482</name>
</gene>
<sequence length="64" mass="6909">MVMKVRCTSCGSKKFIYTDKGGKGEEHHGAVCAQCSKPITLEDLLPLTPMDPIIKCLIGKKDSG</sequence>
<proteinExistence type="predicted"/>
<organism evidence="1 2">
    <name type="scientific">Winslowiella toletana</name>
    <dbReference type="NCBI Taxonomy" id="92490"/>
    <lineage>
        <taxon>Bacteria</taxon>
        <taxon>Pseudomonadati</taxon>
        <taxon>Pseudomonadota</taxon>
        <taxon>Gammaproteobacteria</taxon>
        <taxon>Enterobacterales</taxon>
        <taxon>Erwiniaceae</taxon>
        <taxon>Winslowiella</taxon>
    </lineage>
</organism>
<comment type="caution">
    <text evidence="1">The sequence shown here is derived from an EMBL/GenBank/DDBJ whole genome shotgun (WGS) entry which is preliminary data.</text>
</comment>
<keyword evidence="1" id="KW-0240">DNA-directed RNA polymerase</keyword>
<protein>
    <submittedName>
        <fullName evidence="1">DNA-directed RNA polymerase subunit RPC12/RpoP</fullName>
    </submittedName>
</protein>
<dbReference type="EMBL" id="JAGGMQ010000001">
    <property type="protein sequence ID" value="MBP2170290.1"/>
    <property type="molecule type" value="Genomic_DNA"/>
</dbReference>